<feature type="region of interest" description="Disordered" evidence="1">
    <location>
        <begin position="24"/>
        <end position="60"/>
    </location>
</feature>
<evidence type="ECO:0000313" key="2">
    <source>
        <dbReference type="EMBL" id="EDM78279.1"/>
    </source>
</evidence>
<evidence type="ECO:0000313" key="3">
    <source>
        <dbReference type="Proteomes" id="UP000005801"/>
    </source>
</evidence>
<dbReference type="Proteomes" id="UP000005801">
    <property type="component" value="Unassembled WGS sequence"/>
</dbReference>
<dbReference type="InterPro" id="IPR011047">
    <property type="entry name" value="Quinoprotein_ADH-like_sf"/>
</dbReference>
<comment type="caution">
    <text evidence="2">The sequence shown here is derived from an EMBL/GenBank/DDBJ whole genome shotgun (WGS) entry which is preliminary data.</text>
</comment>
<dbReference type="EMBL" id="ABCS01000032">
    <property type="protein sequence ID" value="EDM78279.1"/>
    <property type="molecule type" value="Genomic_DNA"/>
</dbReference>
<protein>
    <submittedName>
        <fullName evidence="2">Uncharacterized protein</fullName>
    </submittedName>
</protein>
<gene>
    <name evidence="2" type="ORF">PPSIR1_08871</name>
</gene>
<dbReference type="SUPFAM" id="SSF50998">
    <property type="entry name" value="Quinoprotein alcohol dehydrogenase-like"/>
    <property type="match status" value="1"/>
</dbReference>
<proteinExistence type="predicted"/>
<keyword evidence="3" id="KW-1185">Reference proteome</keyword>
<evidence type="ECO:0000256" key="1">
    <source>
        <dbReference type="SAM" id="MobiDB-lite"/>
    </source>
</evidence>
<sequence>MKSRGDRRDADAQQCAWTWAQGEVTARDERAPCEPRRVADPRFRRGQDAPEFIASPGAEPRPLPWPDIGVAEATLSADGRTIYVYGWAGDGEGVLRLVDADSLEVRQHHEFLDSVTRVLEGPGGELFVATHGERCILDASGRPRWTRAGGAGRVAWSPSGRLLADGDSACVELIDTHHAPDESASPLAGLPPMFDPDGQHFVVGRTLYDGHSGAVRAQLDPSFGRYLEGGPASPPWHVGTELIICNHSRLQLWRAVDGKWLPTDGQLRVPHWESIAYSRSGRHVVHGRHRRVRLRELPSLATLASLDLTVDVDALGLSPGGELVAAFGEGRVELRHRSGALLHTEPVLTSAEVDERSPDDFRLVFSADGRHLRLHIAAGEGLDWSLEGAERGHPFFQPAVNAAWRIDGDTVTRVPGPPPQDLQLPPGWTLEDGPSTVFRHADGATITLPCAGPWTSNPLDPRVLGSASGLFIFRGL</sequence>
<accession>A6G703</accession>
<feature type="compositionally biased region" description="Basic and acidic residues" evidence="1">
    <location>
        <begin position="25"/>
        <end position="48"/>
    </location>
</feature>
<name>A6G703_9BACT</name>
<dbReference type="STRING" id="391625.PPSIR1_08871"/>
<dbReference type="Gene3D" id="2.130.10.10">
    <property type="entry name" value="YVTN repeat-like/Quinoprotein amine dehydrogenase"/>
    <property type="match status" value="1"/>
</dbReference>
<reference evidence="2 3" key="1">
    <citation type="submission" date="2007-06" db="EMBL/GenBank/DDBJ databases">
        <authorList>
            <person name="Shimkets L."/>
            <person name="Ferriera S."/>
            <person name="Johnson J."/>
            <person name="Kravitz S."/>
            <person name="Beeson K."/>
            <person name="Sutton G."/>
            <person name="Rogers Y.-H."/>
            <person name="Friedman R."/>
            <person name="Frazier M."/>
            <person name="Venter J.C."/>
        </authorList>
    </citation>
    <scope>NUCLEOTIDE SEQUENCE [LARGE SCALE GENOMIC DNA]</scope>
    <source>
        <strain evidence="2 3">SIR-1</strain>
    </source>
</reference>
<organism evidence="2 3">
    <name type="scientific">Plesiocystis pacifica SIR-1</name>
    <dbReference type="NCBI Taxonomy" id="391625"/>
    <lineage>
        <taxon>Bacteria</taxon>
        <taxon>Pseudomonadati</taxon>
        <taxon>Myxococcota</taxon>
        <taxon>Polyangia</taxon>
        <taxon>Nannocystales</taxon>
        <taxon>Nannocystaceae</taxon>
        <taxon>Plesiocystis</taxon>
    </lineage>
</organism>
<dbReference type="InterPro" id="IPR015943">
    <property type="entry name" value="WD40/YVTN_repeat-like_dom_sf"/>
</dbReference>
<dbReference type="AlphaFoldDB" id="A6G703"/>